<dbReference type="Gene3D" id="1.10.3290.10">
    <property type="entry name" value="Fido-like domain"/>
    <property type="match status" value="1"/>
</dbReference>
<accession>A0ABV4NVN7</accession>
<proteinExistence type="predicted"/>
<dbReference type="InterPro" id="IPR036597">
    <property type="entry name" value="Fido-like_dom_sf"/>
</dbReference>
<dbReference type="EMBL" id="JBGMEK010000001">
    <property type="protein sequence ID" value="MFA0809545.1"/>
    <property type="molecule type" value="Genomic_DNA"/>
</dbReference>
<feature type="domain" description="Fido" evidence="1">
    <location>
        <begin position="27"/>
        <end position="156"/>
    </location>
</feature>
<dbReference type="RefSeq" id="WP_371837162.1">
    <property type="nucleotide sequence ID" value="NZ_JBGMEK010000001.1"/>
</dbReference>
<evidence type="ECO:0000313" key="2">
    <source>
        <dbReference type="EMBL" id="MFA0809545.1"/>
    </source>
</evidence>
<dbReference type="SUPFAM" id="SSF140931">
    <property type="entry name" value="Fic-like"/>
    <property type="match status" value="1"/>
</dbReference>
<reference evidence="2 3" key="1">
    <citation type="submission" date="2024-08" db="EMBL/GenBank/DDBJ databases">
        <authorList>
            <person name="Ishaq N."/>
        </authorList>
    </citation>
    <scope>NUCLEOTIDE SEQUENCE [LARGE SCALE GENOMIC DNA]</scope>
    <source>
        <strain evidence="2 3">DSM 18651</strain>
    </source>
</reference>
<comment type="caution">
    <text evidence="2">The sequence shown here is derived from an EMBL/GenBank/DDBJ whole genome shotgun (WGS) entry which is preliminary data.</text>
</comment>
<gene>
    <name evidence="2" type="ORF">ACCI49_01315</name>
</gene>
<evidence type="ECO:0000259" key="1">
    <source>
        <dbReference type="PROSITE" id="PS51459"/>
    </source>
</evidence>
<keyword evidence="3" id="KW-1185">Reference proteome</keyword>
<evidence type="ECO:0000313" key="3">
    <source>
        <dbReference type="Proteomes" id="UP001569428"/>
    </source>
</evidence>
<dbReference type="Proteomes" id="UP001569428">
    <property type="component" value="Unassembled WGS sequence"/>
</dbReference>
<dbReference type="InterPro" id="IPR003812">
    <property type="entry name" value="Fido"/>
</dbReference>
<name>A0ABV4NVN7_9GAMM</name>
<protein>
    <recommendedName>
        <fullName evidence="1">Fido domain-containing protein</fullName>
    </recommendedName>
</protein>
<organism evidence="2 3">
    <name type="scientific">Microbulbifer epialgicus</name>
    <dbReference type="NCBI Taxonomy" id="393907"/>
    <lineage>
        <taxon>Bacteria</taxon>
        <taxon>Pseudomonadati</taxon>
        <taxon>Pseudomonadota</taxon>
        <taxon>Gammaproteobacteria</taxon>
        <taxon>Cellvibrionales</taxon>
        <taxon>Microbulbiferaceae</taxon>
        <taxon>Microbulbifer</taxon>
    </lineage>
</organism>
<dbReference type="PROSITE" id="PS51459">
    <property type="entry name" value="FIDO"/>
    <property type="match status" value="1"/>
</dbReference>
<sequence>MALETFEKLILHRNFRSALGDNLTSTFNSDHLQHIHQKLCNGLDHLEDKLKSGELRVDMGALRLLGAELNKIAPNMMASNDKQFVAERTAYVMSRVESIRPFHSLNSMVAKLFSHNLAQTAGFNIDWPSMDKDGLSSAVKSAKNGDKQLLTRYIEAHLKPMIETRAKAGVVNQIGDDFSQRVAEFKAQRAPESEVKSRGLKVRV</sequence>